<gene>
    <name evidence="6" type="ORF">BLNAU_20467</name>
</gene>
<organism evidence="6 7">
    <name type="scientific">Blattamonas nauphoetae</name>
    <dbReference type="NCBI Taxonomy" id="2049346"/>
    <lineage>
        <taxon>Eukaryota</taxon>
        <taxon>Metamonada</taxon>
        <taxon>Preaxostyla</taxon>
        <taxon>Oxymonadida</taxon>
        <taxon>Blattamonas</taxon>
    </lineage>
</organism>
<evidence type="ECO:0000313" key="6">
    <source>
        <dbReference type="EMBL" id="KAK2944609.1"/>
    </source>
</evidence>
<dbReference type="PRINTS" id="PR00600">
    <property type="entry name" value="PP2APR55"/>
</dbReference>
<keyword evidence="7" id="KW-1185">Reference proteome</keyword>
<dbReference type="InterPro" id="IPR001680">
    <property type="entry name" value="WD40_rpt"/>
</dbReference>
<comment type="caution">
    <text evidence="6">The sequence shown here is derived from an EMBL/GenBank/DDBJ whole genome shotgun (WGS) entry which is preliminary data.</text>
</comment>
<accession>A0ABQ9WYL0</accession>
<evidence type="ECO:0000256" key="5">
    <source>
        <dbReference type="RuleBase" id="RU331113"/>
    </source>
</evidence>
<proteinExistence type="inferred from homology"/>
<dbReference type="Gene3D" id="2.130.10.10">
    <property type="entry name" value="YVTN repeat-like/Quinoprotein amine dehydrogenase"/>
    <property type="match status" value="2"/>
</dbReference>
<reference evidence="6 7" key="1">
    <citation type="journal article" date="2022" name="bioRxiv">
        <title>Genomics of Preaxostyla Flagellates Illuminates Evolutionary Transitions and the Path Towards Mitochondrial Loss.</title>
        <authorList>
            <person name="Novak L.V.F."/>
            <person name="Treitli S.C."/>
            <person name="Pyrih J."/>
            <person name="Halakuc P."/>
            <person name="Pipaliya S.V."/>
            <person name="Vacek V."/>
            <person name="Brzon O."/>
            <person name="Soukal P."/>
            <person name="Eme L."/>
            <person name="Dacks J.B."/>
            <person name="Karnkowska A."/>
            <person name="Elias M."/>
            <person name="Hampl V."/>
        </authorList>
    </citation>
    <scope>NUCLEOTIDE SEQUENCE [LARGE SCALE GENOMIC DNA]</scope>
    <source>
        <strain evidence="6">NAU3</strain>
        <tissue evidence="6">Gut</tissue>
    </source>
</reference>
<dbReference type="PROSITE" id="PS50082">
    <property type="entry name" value="WD_REPEATS_2"/>
    <property type="match status" value="1"/>
</dbReference>
<dbReference type="SUPFAM" id="SSF50978">
    <property type="entry name" value="WD40 repeat-like"/>
    <property type="match status" value="1"/>
</dbReference>
<evidence type="ECO:0000256" key="2">
    <source>
        <dbReference type="ARBA" id="ARBA00022574"/>
    </source>
</evidence>
<dbReference type="EMBL" id="JARBJD010000291">
    <property type="protein sequence ID" value="KAK2944609.1"/>
    <property type="molecule type" value="Genomic_DNA"/>
</dbReference>
<dbReference type="InterPro" id="IPR000009">
    <property type="entry name" value="PP2A_PR55"/>
</dbReference>
<evidence type="ECO:0000256" key="3">
    <source>
        <dbReference type="ARBA" id="ARBA00022737"/>
    </source>
</evidence>
<dbReference type="PIRSF" id="PIRSF037309">
    <property type="entry name" value="PP2A_PR55"/>
    <property type="match status" value="1"/>
</dbReference>
<sequence>MASDSPKFNWRFCQVFGDRNVENVQKADIISAIKFDSTGDYMAAGDQGGRLILFNIAKHAKTGSKTKVEYNFITEFQSHEPDFDHLRSMNIEERINDIRFLRRRSSSHLLLTTNDKTVKLWKVSPHIPSSVGRGNSITDKTGRLIPGKTAASLRMPTLIKSDPTLISSNQTQYLNGHTYNINSVSLCTDDELFLTSDDLRVNLWNLDRPDTVYNVVDIKPDNMDDITQVITCSSMHPTHENIFMYSTSKGIIRLCDLRQKSNFDDPSAELIDSSPSTRTQPQPSEDIAAFICDSQYSSDGQLIVSRDYFNIRIWDPRMTNRTVFTTPIHDTIRTRLSNYLDSDAPYDKFTCCFSPDNKFVLTGTYNNRFAVYDTKGRLDSFVEATRMMPPKKRAKGSLLSRMDRNTASAPTLTPETVNFSKRLVKLAWHPKENILALCACSNLYLFAD</sequence>
<protein>
    <recommendedName>
        <fullName evidence="5">Serine/threonine-protein phosphatase 2A 55 kDa regulatory subunit B</fullName>
    </recommendedName>
</protein>
<keyword evidence="2 4" id="KW-0853">WD repeat</keyword>
<dbReference type="InterPro" id="IPR015943">
    <property type="entry name" value="WD40/YVTN_repeat-like_dom_sf"/>
</dbReference>
<feature type="repeat" description="WD" evidence="4">
    <location>
        <begin position="174"/>
        <end position="214"/>
    </location>
</feature>
<dbReference type="InterPro" id="IPR036322">
    <property type="entry name" value="WD40_repeat_dom_sf"/>
</dbReference>
<evidence type="ECO:0000256" key="1">
    <source>
        <dbReference type="ARBA" id="ARBA00008259"/>
    </source>
</evidence>
<dbReference type="PROSITE" id="PS00678">
    <property type="entry name" value="WD_REPEATS_1"/>
    <property type="match status" value="1"/>
</dbReference>
<keyword evidence="3 5" id="KW-0677">Repeat</keyword>
<dbReference type="InterPro" id="IPR019775">
    <property type="entry name" value="WD40_repeat_CS"/>
</dbReference>
<dbReference type="PANTHER" id="PTHR11871">
    <property type="entry name" value="PROTEIN PHOSPHATASE PP2A REGULATORY SUBUNIT B"/>
    <property type="match status" value="1"/>
</dbReference>
<comment type="similarity">
    <text evidence="1 5">Belongs to the phosphatase 2A regulatory subunit B family.</text>
</comment>
<evidence type="ECO:0000313" key="7">
    <source>
        <dbReference type="Proteomes" id="UP001281761"/>
    </source>
</evidence>
<evidence type="ECO:0000256" key="4">
    <source>
        <dbReference type="PROSITE-ProRule" id="PRU00221"/>
    </source>
</evidence>
<dbReference type="Pfam" id="PF00400">
    <property type="entry name" value="WD40"/>
    <property type="match status" value="2"/>
</dbReference>
<dbReference type="Proteomes" id="UP001281761">
    <property type="component" value="Unassembled WGS sequence"/>
</dbReference>
<name>A0ABQ9WYL0_9EUKA</name>
<dbReference type="SMART" id="SM00320">
    <property type="entry name" value="WD40"/>
    <property type="match status" value="5"/>
</dbReference>